<dbReference type="PANTHER" id="PTHR40265">
    <property type="entry name" value="BLL2707 PROTEIN"/>
    <property type="match status" value="1"/>
</dbReference>
<keyword evidence="3" id="KW-1185">Reference proteome</keyword>
<dbReference type="AlphaFoldDB" id="A0A6I2MB40"/>
<dbReference type="SUPFAM" id="SSF54593">
    <property type="entry name" value="Glyoxalase/Bleomycin resistance protein/Dihydroxybiphenyl dioxygenase"/>
    <property type="match status" value="1"/>
</dbReference>
<gene>
    <name evidence="2" type="ORF">GJU41_13430</name>
</gene>
<protein>
    <submittedName>
        <fullName evidence="2">VOC family protein</fullName>
    </submittedName>
</protein>
<name>A0A6I2MB40_9BACI</name>
<dbReference type="Gene3D" id="3.10.180.10">
    <property type="entry name" value="2,3-Dihydroxybiphenyl 1,2-Dioxygenase, domain 1"/>
    <property type="match status" value="1"/>
</dbReference>
<evidence type="ECO:0000313" key="2">
    <source>
        <dbReference type="EMBL" id="MRX54979.1"/>
    </source>
</evidence>
<sequence>MEFKLDHIVHFVDRHPLESANLFIKQDLKAVMGGRHENWGSHNSLCYFSDLAYLEFLAVEDRKKANGTKNPLIHRLLKQPDEGLGQIAIRTDRIEAVKEELNEKGLETGEVIEASRKREDGSLLEWKMLFIQQSDEDCPLPFFIQWKQTDDERKQDLHKNGALSDLNLDVSISKVHYIVKDLNSAVTKWRKYFDLPRGEETVNDEWRARSYAIKLESFQLIFTEASGAGIVKQMLAKKGEGPYLVEFDPPVFKSYYQIFGAMYK</sequence>
<accession>A0A6I2MB40</accession>
<dbReference type="RefSeq" id="WP_154318934.1">
    <property type="nucleotide sequence ID" value="NZ_CAJFZX010000004.1"/>
</dbReference>
<feature type="domain" description="Glyoxalase-like" evidence="1">
    <location>
        <begin position="5"/>
        <end position="192"/>
    </location>
</feature>
<dbReference type="Pfam" id="PF13468">
    <property type="entry name" value="Glyoxalase_3"/>
    <property type="match status" value="1"/>
</dbReference>
<proteinExistence type="predicted"/>
<reference evidence="2 3" key="1">
    <citation type="submission" date="2019-11" db="EMBL/GenBank/DDBJ databases">
        <title>Bacillus idriensis genome.</title>
        <authorList>
            <person name="Konopka E.N."/>
            <person name="Newman J.D."/>
        </authorList>
    </citation>
    <scope>NUCLEOTIDE SEQUENCE [LARGE SCALE GENOMIC DNA]</scope>
    <source>
        <strain evidence="2 3">DSM 19097</strain>
    </source>
</reference>
<evidence type="ECO:0000313" key="3">
    <source>
        <dbReference type="Proteomes" id="UP000441585"/>
    </source>
</evidence>
<comment type="caution">
    <text evidence="2">The sequence shown here is derived from an EMBL/GenBank/DDBJ whole genome shotgun (WGS) entry which is preliminary data.</text>
</comment>
<dbReference type="EMBL" id="WKKF01000003">
    <property type="protein sequence ID" value="MRX54979.1"/>
    <property type="molecule type" value="Genomic_DNA"/>
</dbReference>
<dbReference type="InterPro" id="IPR029068">
    <property type="entry name" value="Glyas_Bleomycin-R_OHBP_Dase"/>
</dbReference>
<dbReference type="InterPro" id="IPR025870">
    <property type="entry name" value="Glyoxalase-like_dom"/>
</dbReference>
<evidence type="ECO:0000259" key="1">
    <source>
        <dbReference type="Pfam" id="PF13468"/>
    </source>
</evidence>
<dbReference type="Proteomes" id="UP000441585">
    <property type="component" value="Unassembled WGS sequence"/>
</dbReference>
<dbReference type="PANTHER" id="PTHR40265:SF1">
    <property type="entry name" value="GLYOXALASE-LIKE DOMAIN-CONTAINING PROTEIN"/>
    <property type="match status" value="1"/>
</dbReference>
<organism evidence="2 3">
    <name type="scientific">Metabacillus idriensis</name>
    <dbReference type="NCBI Taxonomy" id="324768"/>
    <lineage>
        <taxon>Bacteria</taxon>
        <taxon>Bacillati</taxon>
        <taxon>Bacillota</taxon>
        <taxon>Bacilli</taxon>
        <taxon>Bacillales</taxon>
        <taxon>Bacillaceae</taxon>
        <taxon>Metabacillus</taxon>
    </lineage>
</organism>